<organism evidence="1 2">
    <name type="scientific">Sedimentibacter acidaminivorans</name>
    <dbReference type="NCBI Taxonomy" id="913099"/>
    <lineage>
        <taxon>Bacteria</taxon>
        <taxon>Bacillati</taxon>
        <taxon>Bacillota</taxon>
        <taxon>Tissierellia</taxon>
        <taxon>Sedimentibacter</taxon>
    </lineage>
</organism>
<name>A0ABS4GBU1_9FIRM</name>
<proteinExistence type="predicted"/>
<dbReference type="Proteomes" id="UP001519342">
    <property type="component" value="Unassembled WGS sequence"/>
</dbReference>
<accession>A0ABS4GBU1</accession>
<evidence type="ECO:0000313" key="1">
    <source>
        <dbReference type="EMBL" id="MBP1925154.1"/>
    </source>
</evidence>
<keyword evidence="2" id="KW-1185">Reference proteome</keyword>
<reference evidence="1 2" key="1">
    <citation type="submission" date="2021-03" db="EMBL/GenBank/DDBJ databases">
        <title>Genomic Encyclopedia of Type Strains, Phase IV (KMG-IV): sequencing the most valuable type-strain genomes for metagenomic binning, comparative biology and taxonomic classification.</title>
        <authorList>
            <person name="Goeker M."/>
        </authorList>
    </citation>
    <scope>NUCLEOTIDE SEQUENCE [LARGE SCALE GENOMIC DNA]</scope>
    <source>
        <strain evidence="1 2">DSM 24004</strain>
    </source>
</reference>
<sequence length="34" mass="4129">MRKIEFNVAEENNIIEVGEANWRKGKFYLMEKKL</sequence>
<evidence type="ECO:0000313" key="2">
    <source>
        <dbReference type="Proteomes" id="UP001519342"/>
    </source>
</evidence>
<gene>
    <name evidence="1" type="ORF">J2Z76_001011</name>
</gene>
<dbReference type="EMBL" id="JAGGKS010000002">
    <property type="protein sequence ID" value="MBP1925154.1"/>
    <property type="molecule type" value="Genomic_DNA"/>
</dbReference>
<protein>
    <submittedName>
        <fullName evidence="1">Uncharacterized protein</fullName>
    </submittedName>
</protein>
<comment type="caution">
    <text evidence="1">The sequence shown here is derived from an EMBL/GenBank/DDBJ whole genome shotgun (WGS) entry which is preliminary data.</text>
</comment>